<dbReference type="GO" id="GO:0016746">
    <property type="term" value="F:acyltransferase activity"/>
    <property type="evidence" value="ECO:0007669"/>
    <property type="project" value="UniProtKB-KW"/>
</dbReference>
<accession>A0ABU2RWE7</accession>
<dbReference type="EMBL" id="JAVREX010000103">
    <property type="protein sequence ID" value="MDT0433026.1"/>
    <property type="molecule type" value="Genomic_DNA"/>
</dbReference>
<keyword evidence="2" id="KW-0808">Transferase</keyword>
<feature type="region of interest" description="Disordered" evidence="1">
    <location>
        <begin position="1"/>
        <end position="89"/>
    </location>
</feature>
<evidence type="ECO:0000313" key="3">
    <source>
        <dbReference type="Proteomes" id="UP001183777"/>
    </source>
</evidence>
<feature type="compositionally biased region" description="Low complexity" evidence="1">
    <location>
        <begin position="59"/>
        <end position="69"/>
    </location>
</feature>
<comment type="caution">
    <text evidence="2">The sequence shown here is derived from an EMBL/GenBank/DDBJ whole genome shotgun (WGS) entry which is preliminary data.</text>
</comment>
<proteinExistence type="predicted"/>
<gene>
    <name evidence="2" type="ORF">RM649_36105</name>
</gene>
<reference evidence="3" key="1">
    <citation type="submission" date="2023-07" db="EMBL/GenBank/DDBJ databases">
        <title>30 novel species of actinomycetes from the DSMZ collection.</title>
        <authorList>
            <person name="Nouioui I."/>
        </authorList>
    </citation>
    <scope>NUCLEOTIDE SEQUENCE [LARGE SCALE GENOMIC DNA]</scope>
    <source>
        <strain evidence="3">DSM 41770</strain>
    </source>
</reference>
<evidence type="ECO:0000313" key="2">
    <source>
        <dbReference type="EMBL" id="MDT0433026.1"/>
    </source>
</evidence>
<sequence length="115" mass="11920">MADAKVIPFDDDRSRSGGGSRPARRRTGAGGRGDGSTAPVSALPGGRLPEPAPEGGAGEQEPQQPQEAQEPPEPSASPESSAGADGGWERRIAGGLAFLRRRVTGDYEVDEFGYD</sequence>
<dbReference type="Proteomes" id="UP001183777">
    <property type="component" value="Unassembled WGS sequence"/>
</dbReference>
<evidence type="ECO:0000256" key="1">
    <source>
        <dbReference type="SAM" id="MobiDB-lite"/>
    </source>
</evidence>
<keyword evidence="3" id="KW-1185">Reference proteome</keyword>
<keyword evidence="2" id="KW-0012">Acyltransferase</keyword>
<feature type="non-terminal residue" evidence="2">
    <location>
        <position position="115"/>
    </location>
</feature>
<name>A0ABU2RWE7_9ACTN</name>
<protein>
    <submittedName>
        <fullName evidence="2">Glycerol acyltransferase</fullName>
    </submittedName>
</protein>
<organism evidence="2 3">
    <name type="scientific">Streptomyces salyersiae</name>
    <dbReference type="NCBI Taxonomy" id="3075530"/>
    <lineage>
        <taxon>Bacteria</taxon>
        <taxon>Bacillati</taxon>
        <taxon>Actinomycetota</taxon>
        <taxon>Actinomycetes</taxon>
        <taxon>Kitasatosporales</taxon>
        <taxon>Streptomycetaceae</taxon>
        <taxon>Streptomyces</taxon>
    </lineage>
</organism>